<dbReference type="Gene3D" id="3.40.80.10">
    <property type="entry name" value="Peptidoglycan recognition protein-like"/>
    <property type="match status" value="1"/>
</dbReference>
<comment type="caution">
    <text evidence="5">The sequence shown here is derived from an EMBL/GenBank/DDBJ whole genome shotgun (WGS) entry which is preliminary data.</text>
</comment>
<dbReference type="InterPro" id="IPR002502">
    <property type="entry name" value="Amidase_domain"/>
</dbReference>
<reference evidence="6" key="1">
    <citation type="submission" date="2018-09" db="EMBL/GenBank/DDBJ databases">
        <authorList>
            <person name="Livingstone P.G."/>
            <person name="Whitworth D.E."/>
        </authorList>
    </citation>
    <scope>NUCLEOTIDE SEQUENCE [LARGE SCALE GENOMIC DNA]</scope>
    <source>
        <strain evidence="6">CA051B</strain>
    </source>
</reference>
<dbReference type="Pfam" id="PF13517">
    <property type="entry name" value="FG-GAP_3"/>
    <property type="match status" value="1"/>
</dbReference>
<gene>
    <name evidence="5" type="ORF">D7V93_13960</name>
</gene>
<dbReference type="PANTHER" id="PTHR32305">
    <property type="match status" value="1"/>
</dbReference>
<evidence type="ECO:0000313" key="6">
    <source>
        <dbReference type="Proteomes" id="UP000272888"/>
    </source>
</evidence>
<dbReference type="Pfam" id="PF25023">
    <property type="entry name" value="TEN_YD-shell"/>
    <property type="match status" value="1"/>
</dbReference>
<evidence type="ECO:0000256" key="2">
    <source>
        <dbReference type="ARBA" id="ARBA00022737"/>
    </source>
</evidence>
<sequence length="1951" mass="211816">MRPRSWCSSTRWTGARCRPCRIRSSASSRRAVAATQSSFRGSAGSGAPAVVCAARAAAVAGAASFLPSLSAGVFMSPLRKLSVALVCLVAPGALAQSAPFADARVQTPELAAPKRGSLVGQYAHTAFGPADVSRGGFSLPSPFQVPQDRGPLLVQPFPTYSPDGGLNEWGMGWSTTLSVQRTRARGELDYATDDLTGPWGRMVRGTDGAWHSADVTSAVRLLEVGTSLVAYLPDGGRWTFGAQVRVDTPRGTHAWFLEEARDATGQGARLTWAVNPSGRPFLERVRYGGRGGDFHYEVSWTYAPLATPFVDYRSGAALKLDRRVQDVVLRVHVPGTSTPAERWRYTLAYQDDDLGPAFRLIGVQQVYASGARPPATHYTYQGVNETLQAARFQTATVLDGVVAAFGGDAFQPDHASLLDVDSDGRLDLEHHQRNTLFVQEGTGFRVEELPQASPNTVPECRAPESLYNEPRHLVQLGPDSDEHQVVDLLGDGAFQSTALTVCTRDGQLVTRQTLPGHWELGPQTRLVDLNKDRRPDLLRVYEGGYDVLPNVSTSPVVPAFGPMVSGGLMPYFTPHTSWVQDLNGDGQSDLVARHEGGLVVWYGQGQYQFDGAGQGMPVRLWYGGELSGLLDYQLAFVDLNKDGLSDLVLYQQGYALFFVNTGEEFAEVRAPLGDFFDGLPGPVVVGDLTGTGGTQLSTVRLGQAYSVTLDAPGTGLMRTADDGKGTRLSFQYAWSPPVAGIHQREAVLSALDVTSSGHPLEHITYDYAKPVIHPVSRTLLGYEDVSRATPVSSDSSTFFHDTRQTGLLVSSTSTDARTAGVERFESRVYEATSSFGLPWKRLREQHSGWRSGTRKVEEWTEYQAYAADVCPARTVLHTAHGTLTTEHTRANPSGLTGHLHCLDSGVVLTGQHTDATLDFRHESRLTRNAVGLLEKLESMAPSGAVTLQEVVYRPDFSVDHVSVPGQGTSWFDFEPGGTLLRKVTSPDGTTVEVTGRETLTDAVRSLRYGQGTASYSESFRYDGEERLARQWDDQGHATETNPSKLLSYQYATALKPALVEVESLVDANTGSRRQLAEWSTADGEPVATAQRIPGGWTFQGITTYDPAQLETRKYQRPTAPATLQPTQVSYGDLLAGTASLGLSRGAAFGHVVDASSLLQTGVTQQHHTTLTVEAGGVRRDTQENGTYTTSSWTDASDRVRVFQDQEGARYEYTHDVLGRVRGVLLPDGKHHWLSLDAHGRVTRVLREGLAKVEYTYDPVTGLPRDRLFLTSSGALRRMESWTYDAVGRKTVELHTDVATGATQRYLHYYDGATPQQPTQRTHLGEHTGVEGEGFQKTFEYRADGKVKRRVVTLTGWRTVETLFLYSDGGDVVTETTRVLDVTGALLSLHTQGQRWDTHGRLSETLLDGTSLVLYGYDGDSQPLTADFATGGRVTLGYDALTRRRLSKTQQGPGWTASVEQRMDARGNVAAETYTAGGVSLHRQYAYSPKGFLVGSTDASHAYGYDFNASGLPTVIEEDGVRRTLTSQGNTLTSGAVTYAFDDMGRTVSKNDLTFEYGPHGQVARVVRGTRAWRFLYDEAGQRLLKLEGTTPQAAYLEGGALLDATGLTRPFRFAGQVVGLIHDGVFQMLGADSRGTVMTDGLGQLQLASPFGARAHRPVSSAVLDFVEKGFDADLGLVRMGARDYDPEINRFLTPDPLFLQEPARCVDSPVECNLYAYALNAPTRYVDPSGYKAKAAAAAAAPAAPEVPDVTVAGYTVEMQRFKSLEHGTRASTNSIVLHRTAGSTGAGALGGYQKGERKGMGAHFLVDENGKIIQTMKLDQAAHHVGEMRARCEQEANCSATEKVALKKLWETKGVGYSKKTELVHNYELTTKSYPARYPVNAESIGIEVVGVKDAKGAFEAPSQVQIDAVTALVTALQTQYTLTNADVFAHGVMCYKDDPRSEGTGFGY</sequence>
<dbReference type="InterPro" id="IPR056823">
    <property type="entry name" value="TEN-like_YD-shell"/>
</dbReference>
<dbReference type="NCBIfam" id="TIGR03696">
    <property type="entry name" value="Rhs_assc_core"/>
    <property type="match status" value="1"/>
</dbReference>
<dbReference type="SUPFAM" id="SSF69318">
    <property type="entry name" value="Integrin alpha N-terminal domain"/>
    <property type="match status" value="1"/>
</dbReference>
<accession>A0A3A8PUC5</accession>
<evidence type="ECO:0000259" key="4">
    <source>
        <dbReference type="Pfam" id="PF25023"/>
    </source>
</evidence>
<name>A0A3A8PUC5_9BACT</name>
<proteinExistence type="predicted"/>
<dbReference type="SUPFAM" id="SSF55846">
    <property type="entry name" value="N-acetylmuramoyl-L-alanine amidase-like"/>
    <property type="match status" value="1"/>
</dbReference>
<dbReference type="GO" id="GO:0008745">
    <property type="term" value="F:N-acetylmuramoyl-L-alanine amidase activity"/>
    <property type="evidence" value="ECO:0007669"/>
    <property type="project" value="InterPro"/>
</dbReference>
<evidence type="ECO:0000259" key="3">
    <source>
        <dbReference type="Pfam" id="PF01510"/>
    </source>
</evidence>
<dbReference type="InterPro" id="IPR050708">
    <property type="entry name" value="T6SS_VgrG/RHS"/>
</dbReference>
<dbReference type="Pfam" id="PF01510">
    <property type="entry name" value="Amidase_2"/>
    <property type="match status" value="1"/>
</dbReference>
<dbReference type="InterPro" id="IPR036505">
    <property type="entry name" value="Amidase/PGRP_sf"/>
</dbReference>
<dbReference type="InterPro" id="IPR013517">
    <property type="entry name" value="FG-GAP"/>
</dbReference>
<keyword evidence="6" id="KW-1185">Reference proteome</keyword>
<dbReference type="PANTHER" id="PTHR32305:SF15">
    <property type="entry name" value="PROTEIN RHSA-RELATED"/>
    <property type="match status" value="1"/>
</dbReference>
<feature type="domain" description="N-acetylmuramoyl-L-alanine amidase" evidence="3">
    <location>
        <begin position="1774"/>
        <end position="1943"/>
    </location>
</feature>
<evidence type="ECO:0000256" key="1">
    <source>
        <dbReference type="ARBA" id="ARBA00022729"/>
    </source>
</evidence>
<dbReference type="GO" id="GO:0009253">
    <property type="term" value="P:peptidoglycan catabolic process"/>
    <property type="evidence" value="ECO:0007669"/>
    <property type="project" value="InterPro"/>
</dbReference>
<protein>
    <submittedName>
        <fullName evidence="5">Uncharacterized protein</fullName>
    </submittedName>
</protein>
<keyword evidence="1" id="KW-0732">Signal</keyword>
<evidence type="ECO:0000313" key="5">
    <source>
        <dbReference type="EMBL" id="RKH60003.1"/>
    </source>
</evidence>
<dbReference type="InterPro" id="IPR028994">
    <property type="entry name" value="Integrin_alpha_N"/>
</dbReference>
<organism evidence="5 6">
    <name type="scientific">Corallococcus llansteffanensis</name>
    <dbReference type="NCBI Taxonomy" id="2316731"/>
    <lineage>
        <taxon>Bacteria</taxon>
        <taxon>Pseudomonadati</taxon>
        <taxon>Myxococcota</taxon>
        <taxon>Myxococcia</taxon>
        <taxon>Myxococcales</taxon>
        <taxon>Cystobacterineae</taxon>
        <taxon>Myxococcaceae</taxon>
        <taxon>Corallococcus</taxon>
    </lineage>
</organism>
<dbReference type="Proteomes" id="UP000272888">
    <property type="component" value="Unassembled WGS sequence"/>
</dbReference>
<dbReference type="Gene3D" id="2.180.10.10">
    <property type="entry name" value="RHS repeat-associated core"/>
    <property type="match status" value="1"/>
</dbReference>
<feature type="domain" description="Teneurin-like YD-shell" evidence="4">
    <location>
        <begin position="1461"/>
        <end position="1592"/>
    </location>
</feature>
<dbReference type="InterPro" id="IPR022385">
    <property type="entry name" value="Rhs_assc_core"/>
</dbReference>
<dbReference type="EMBL" id="RAWB01000123">
    <property type="protein sequence ID" value="RKH60003.1"/>
    <property type="molecule type" value="Genomic_DNA"/>
</dbReference>
<keyword evidence="2" id="KW-0677">Repeat</keyword>
<dbReference type="CDD" id="cd06583">
    <property type="entry name" value="PGRP"/>
    <property type="match status" value="1"/>
</dbReference>